<evidence type="ECO:0000256" key="1">
    <source>
        <dbReference type="ARBA" id="ARBA00004109"/>
    </source>
</evidence>
<dbReference type="Proteomes" id="UP000270866">
    <property type="component" value="Chromosome 4"/>
</dbReference>
<dbReference type="InterPro" id="IPR029006">
    <property type="entry name" value="ADF-H/Gelsolin-like_dom_sf"/>
</dbReference>
<dbReference type="GO" id="GO:0015629">
    <property type="term" value="C:actin cytoskeleton"/>
    <property type="evidence" value="ECO:0007669"/>
    <property type="project" value="InterPro"/>
</dbReference>
<dbReference type="AlphaFoldDB" id="A0A3L6P188"/>
<dbReference type="PANTHER" id="PTHR11913">
    <property type="entry name" value="COFILIN-RELATED"/>
    <property type="match status" value="1"/>
</dbReference>
<dbReference type="PROSITE" id="PS51263">
    <property type="entry name" value="ADF_H"/>
    <property type="match status" value="1"/>
</dbReference>
<gene>
    <name evidence="7" type="ORF">BFJ65_g3110</name>
</gene>
<evidence type="ECO:0000256" key="5">
    <source>
        <dbReference type="ARBA" id="ARBA00032427"/>
    </source>
</evidence>
<dbReference type="GO" id="GO:0003779">
    <property type="term" value="F:actin binding"/>
    <property type="evidence" value="ECO:0007669"/>
    <property type="project" value="UniProtKB-KW"/>
</dbReference>
<dbReference type="InterPro" id="IPR017904">
    <property type="entry name" value="ADF/Cofilin"/>
</dbReference>
<reference evidence="7" key="1">
    <citation type="journal article" date="2018" name="Sci. Rep.">
        <title>Characterisation of pathogen-specific regions and novel effector candidates in Fusarium oxysporum f. sp. cepae.</title>
        <authorList>
            <person name="Armitage A.D."/>
            <person name="Taylor A."/>
            <person name="Sobczyk M.K."/>
            <person name="Baxter L."/>
            <person name="Greenfield B.P."/>
            <person name="Bates H.J."/>
            <person name="Wilson F."/>
            <person name="Jackson A.C."/>
            <person name="Ott S."/>
            <person name="Harrison R.J."/>
            <person name="Clarkson J.P."/>
        </authorList>
    </citation>
    <scope>NUCLEOTIDE SEQUENCE [LARGE SCALE GENOMIC DNA]</scope>
    <source>
        <strain evidence="7">FoC_Fus2</strain>
    </source>
</reference>
<keyword evidence="4" id="KW-0009">Actin-binding</keyword>
<evidence type="ECO:0000256" key="2">
    <source>
        <dbReference type="ARBA" id="ARBA00006844"/>
    </source>
</evidence>
<organism evidence="7">
    <name type="scientific">Fusarium oxysporum f. sp. cepae</name>
    <dbReference type="NCBI Taxonomy" id="396571"/>
    <lineage>
        <taxon>Eukaryota</taxon>
        <taxon>Fungi</taxon>
        <taxon>Dikarya</taxon>
        <taxon>Ascomycota</taxon>
        <taxon>Pezizomycotina</taxon>
        <taxon>Sordariomycetes</taxon>
        <taxon>Hypocreomycetidae</taxon>
        <taxon>Hypocreales</taxon>
        <taxon>Nectriaceae</taxon>
        <taxon>Fusarium</taxon>
        <taxon>Fusarium oxysporum species complex</taxon>
    </lineage>
</organism>
<dbReference type="GO" id="GO:0016363">
    <property type="term" value="C:nuclear matrix"/>
    <property type="evidence" value="ECO:0007669"/>
    <property type="project" value="UniProtKB-SubCell"/>
</dbReference>
<dbReference type="Gene3D" id="3.40.20.10">
    <property type="entry name" value="Severin"/>
    <property type="match status" value="1"/>
</dbReference>
<proteinExistence type="inferred from homology"/>
<sequence>MPFQCFIHYLLPIPRYRPTVYLFSFTAASFQPTNCAKLLATHKSGSYVDSFRVRNITLSIKVINLQADTRVILLKTNAEKPSVQIQDECISAVNELRSRRDADKPRYVIYKISDNGQNVVVDETSSDKNYEAFLNKLASATDDKGKPAPRYAAYDVEYDLGEEGKR</sequence>
<comment type="subcellular location">
    <subcellularLocation>
        <location evidence="1">Nucleus matrix</location>
    </subcellularLocation>
</comment>
<protein>
    <recommendedName>
        <fullName evidence="3">Cofilin</fullName>
    </recommendedName>
    <alternativeName>
        <fullName evidence="5">Actin-depolymerizing factor 1</fullName>
    </alternativeName>
</protein>
<dbReference type="SUPFAM" id="SSF55753">
    <property type="entry name" value="Actin depolymerizing proteins"/>
    <property type="match status" value="1"/>
</dbReference>
<name>A0A3L6P188_FUSOX</name>
<dbReference type="Pfam" id="PF00241">
    <property type="entry name" value="Cofilin_ADF"/>
    <property type="match status" value="1"/>
</dbReference>
<evidence type="ECO:0000256" key="4">
    <source>
        <dbReference type="ARBA" id="ARBA00023203"/>
    </source>
</evidence>
<comment type="caution">
    <text evidence="7">The sequence shown here is derived from an EMBL/GenBank/DDBJ whole genome shotgun (WGS) entry which is preliminary data.</text>
</comment>
<accession>A0A3L6P188</accession>
<evidence type="ECO:0000313" key="7">
    <source>
        <dbReference type="EMBL" id="RKK25202.1"/>
    </source>
</evidence>
<feature type="domain" description="ADF-H" evidence="6">
    <location>
        <begin position="82"/>
        <end position="166"/>
    </location>
</feature>
<evidence type="ECO:0000259" key="6">
    <source>
        <dbReference type="PROSITE" id="PS51263"/>
    </source>
</evidence>
<dbReference type="GO" id="GO:0030042">
    <property type="term" value="P:actin filament depolymerization"/>
    <property type="evidence" value="ECO:0007669"/>
    <property type="project" value="InterPro"/>
</dbReference>
<evidence type="ECO:0000256" key="3">
    <source>
        <dbReference type="ARBA" id="ARBA00015630"/>
    </source>
</evidence>
<dbReference type="EMBL" id="MRCU01000002">
    <property type="protein sequence ID" value="RKK25202.1"/>
    <property type="molecule type" value="Genomic_DNA"/>
</dbReference>
<comment type="similarity">
    <text evidence="2">Belongs to the actin-binding proteins ADF family.</text>
</comment>
<dbReference type="InterPro" id="IPR002108">
    <property type="entry name" value="ADF-H"/>
</dbReference>